<dbReference type="EMBL" id="JAKLMC020000033">
    <property type="protein sequence ID" value="KAK5949669.1"/>
    <property type="molecule type" value="Genomic_DNA"/>
</dbReference>
<feature type="region of interest" description="Disordered" evidence="6">
    <location>
        <begin position="122"/>
        <end position="176"/>
    </location>
</feature>
<dbReference type="GO" id="GO:0016236">
    <property type="term" value="P:macroautophagy"/>
    <property type="evidence" value="ECO:0007669"/>
    <property type="project" value="TreeGrafter"/>
</dbReference>
<evidence type="ECO:0000313" key="9">
    <source>
        <dbReference type="Proteomes" id="UP001316803"/>
    </source>
</evidence>
<evidence type="ECO:0000256" key="1">
    <source>
        <dbReference type="ARBA" id="ARBA00004141"/>
    </source>
</evidence>
<dbReference type="AlphaFoldDB" id="A0AAN8I303"/>
<dbReference type="PANTHER" id="PTHR37278">
    <property type="entry name" value="AUTOPHAGY-RELATED PROTEIN 33-RELATED"/>
    <property type="match status" value="1"/>
</dbReference>
<evidence type="ECO:0000256" key="4">
    <source>
        <dbReference type="ARBA" id="ARBA00023136"/>
    </source>
</evidence>
<keyword evidence="9" id="KW-1185">Reference proteome</keyword>
<feature type="transmembrane region" description="Helical" evidence="7">
    <location>
        <begin position="59"/>
        <end position="79"/>
    </location>
</feature>
<keyword evidence="2 7" id="KW-0812">Transmembrane</keyword>
<protein>
    <submittedName>
        <fullName evidence="8">Uncharacterized protein</fullName>
    </submittedName>
</protein>
<feature type="transmembrane region" description="Helical" evidence="7">
    <location>
        <begin position="192"/>
        <end position="211"/>
    </location>
</feature>
<sequence>MGVCPITLTKFVGTFSLGLLTGTSYTLTTLTLPTLSLLPSASSASRTLTALQTSTTRHALTLASISSLSLITAFTLASKRNKHPYLLWTALASFIGGQGVEWWFNGFQRFPSLGFRARKSGNANASGSAINMTSADEGQRGRKSAMGESEYVSVGREASSGTSGSEDLGANENGVNGEKVEMEMARERKVQAVRTVVSAVGFMMGVVGIWGDGA</sequence>
<dbReference type="GO" id="GO:0005741">
    <property type="term" value="C:mitochondrial outer membrane"/>
    <property type="evidence" value="ECO:0007669"/>
    <property type="project" value="TreeGrafter"/>
</dbReference>
<name>A0AAN8I303_9EURO</name>
<reference evidence="8 9" key="1">
    <citation type="submission" date="2022-12" db="EMBL/GenBank/DDBJ databases">
        <title>Genomic features and morphological characterization of a novel Knufia sp. strain isolated from spacecraft assembly facility.</title>
        <authorList>
            <person name="Teixeira M."/>
            <person name="Chander A.M."/>
            <person name="Stajich J.E."/>
            <person name="Venkateswaran K."/>
        </authorList>
    </citation>
    <scope>NUCLEOTIDE SEQUENCE [LARGE SCALE GENOMIC DNA]</scope>
    <source>
        <strain evidence="8 9">FJI-L2-BK-P2</strain>
    </source>
</reference>
<dbReference type="PANTHER" id="PTHR37278:SF1">
    <property type="entry name" value="AUTOPHAGY-RELATED PROTEIN 33-RELATED"/>
    <property type="match status" value="1"/>
</dbReference>
<dbReference type="Proteomes" id="UP001316803">
    <property type="component" value="Unassembled WGS sequence"/>
</dbReference>
<proteinExistence type="inferred from homology"/>
<keyword evidence="3 7" id="KW-1133">Transmembrane helix</keyword>
<comment type="subcellular location">
    <subcellularLocation>
        <location evidence="1">Membrane</location>
        <topology evidence="1">Multi-pass membrane protein</topology>
    </subcellularLocation>
</comment>
<feature type="transmembrane region" description="Helical" evidence="7">
    <location>
        <begin position="15"/>
        <end position="38"/>
    </location>
</feature>
<comment type="caution">
    <text evidence="8">The sequence shown here is derived from an EMBL/GenBank/DDBJ whole genome shotgun (WGS) entry which is preliminary data.</text>
</comment>
<dbReference type="GO" id="GO:0000422">
    <property type="term" value="P:autophagy of mitochondrion"/>
    <property type="evidence" value="ECO:0007669"/>
    <property type="project" value="TreeGrafter"/>
</dbReference>
<evidence type="ECO:0000256" key="6">
    <source>
        <dbReference type="SAM" id="MobiDB-lite"/>
    </source>
</evidence>
<gene>
    <name evidence="8" type="ORF">OHC33_009266</name>
</gene>
<accession>A0AAN8I303</accession>
<keyword evidence="4 7" id="KW-0472">Membrane</keyword>
<evidence type="ECO:0000256" key="2">
    <source>
        <dbReference type="ARBA" id="ARBA00022692"/>
    </source>
</evidence>
<evidence type="ECO:0000256" key="5">
    <source>
        <dbReference type="ARBA" id="ARBA00038013"/>
    </source>
</evidence>
<organism evidence="8 9">
    <name type="scientific">Knufia fluminis</name>
    <dbReference type="NCBI Taxonomy" id="191047"/>
    <lineage>
        <taxon>Eukaryota</taxon>
        <taxon>Fungi</taxon>
        <taxon>Dikarya</taxon>
        <taxon>Ascomycota</taxon>
        <taxon>Pezizomycotina</taxon>
        <taxon>Eurotiomycetes</taxon>
        <taxon>Chaetothyriomycetidae</taxon>
        <taxon>Chaetothyriales</taxon>
        <taxon>Trichomeriaceae</taxon>
        <taxon>Knufia</taxon>
    </lineage>
</organism>
<evidence type="ECO:0000256" key="3">
    <source>
        <dbReference type="ARBA" id="ARBA00022989"/>
    </source>
</evidence>
<evidence type="ECO:0000256" key="7">
    <source>
        <dbReference type="SAM" id="Phobius"/>
    </source>
</evidence>
<dbReference type="InterPro" id="IPR051668">
    <property type="entry name" value="ATG33"/>
</dbReference>
<evidence type="ECO:0000313" key="8">
    <source>
        <dbReference type="EMBL" id="KAK5949669.1"/>
    </source>
</evidence>
<comment type="similarity">
    <text evidence="5">Belongs to the ATG33 family.</text>
</comment>
<feature type="compositionally biased region" description="Polar residues" evidence="6">
    <location>
        <begin position="122"/>
        <end position="136"/>
    </location>
</feature>